<dbReference type="Proteomes" id="UP000824633">
    <property type="component" value="Chromosome"/>
</dbReference>
<organism evidence="1 2">
    <name type="scientific">Clostridium gelidum</name>
    <dbReference type="NCBI Taxonomy" id="704125"/>
    <lineage>
        <taxon>Bacteria</taxon>
        <taxon>Bacillati</taxon>
        <taxon>Bacillota</taxon>
        <taxon>Clostridia</taxon>
        <taxon>Eubacteriales</taxon>
        <taxon>Clostridiaceae</taxon>
        <taxon>Clostridium</taxon>
    </lineage>
</organism>
<dbReference type="EMBL" id="AP024849">
    <property type="protein sequence ID" value="BCZ47584.1"/>
    <property type="molecule type" value="Genomic_DNA"/>
</dbReference>
<evidence type="ECO:0000313" key="2">
    <source>
        <dbReference type="Proteomes" id="UP000824633"/>
    </source>
</evidence>
<evidence type="ECO:0008006" key="3">
    <source>
        <dbReference type="Google" id="ProtNLM"/>
    </source>
</evidence>
<reference evidence="2" key="1">
    <citation type="submission" date="2021-07" db="EMBL/GenBank/DDBJ databases">
        <title>Complete genome sequencing of a Clostridium isolate.</title>
        <authorList>
            <person name="Ueki A."/>
            <person name="Tonouchi A."/>
        </authorList>
    </citation>
    <scope>NUCLEOTIDE SEQUENCE [LARGE SCALE GENOMIC DNA]</scope>
    <source>
        <strain evidence="2">C5S11</strain>
    </source>
</reference>
<keyword evidence="2" id="KW-1185">Reference proteome</keyword>
<gene>
    <name evidence="1" type="ORF">psyc5s11_36510</name>
</gene>
<evidence type="ECO:0000313" key="1">
    <source>
        <dbReference type="EMBL" id="BCZ47584.1"/>
    </source>
</evidence>
<proteinExistence type="predicted"/>
<sequence length="45" mass="5418">MDNIDLDILDLFNRYLVWIKSNSLTDTLDSYNFYTSHIEKVEFSK</sequence>
<protein>
    <recommendedName>
        <fullName evidence="3">Core-binding (CB) domain-containing protein</fullName>
    </recommendedName>
</protein>
<accession>A0ABN6IZP9</accession>
<dbReference type="RefSeq" id="WP_224033912.1">
    <property type="nucleotide sequence ID" value="NZ_AP024849.1"/>
</dbReference>
<name>A0ABN6IZP9_9CLOT</name>